<organism evidence="2 3">
    <name type="scientific">Aspergillus novofumigatus (strain IBT 16806)</name>
    <dbReference type="NCBI Taxonomy" id="1392255"/>
    <lineage>
        <taxon>Eukaryota</taxon>
        <taxon>Fungi</taxon>
        <taxon>Dikarya</taxon>
        <taxon>Ascomycota</taxon>
        <taxon>Pezizomycotina</taxon>
        <taxon>Eurotiomycetes</taxon>
        <taxon>Eurotiomycetidae</taxon>
        <taxon>Eurotiales</taxon>
        <taxon>Aspergillaceae</taxon>
        <taxon>Aspergillus</taxon>
        <taxon>Aspergillus subgen. Fumigati</taxon>
    </lineage>
</organism>
<dbReference type="AlphaFoldDB" id="A0A2I1CEC5"/>
<dbReference type="RefSeq" id="XP_024684567.1">
    <property type="nucleotide sequence ID" value="XM_024824811.1"/>
</dbReference>
<gene>
    <name evidence="2" type="ORF">P174DRAFT_419867</name>
</gene>
<accession>A0A2I1CEC5</accession>
<reference evidence="3" key="1">
    <citation type="journal article" date="2018" name="Proc. Natl. Acad. Sci. U.S.A.">
        <title>Linking secondary metabolites to gene clusters through genome sequencing of six diverse Aspergillus species.</title>
        <authorList>
            <person name="Kaerboelling I."/>
            <person name="Vesth T.C."/>
            <person name="Frisvad J.C."/>
            <person name="Nybo J.L."/>
            <person name="Theobald S."/>
            <person name="Kuo A."/>
            <person name="Bowyer P."/>
            <person name="Matsuda Y."/>
            <person name="Mondo S."/>
            <person name="Lyhne E.K."/>
            <person name="Kogle M.E."/>
            <person name="Clum A."/>
            <person name="Lipzen A."/>
            <person name="Salamov A."/>
            <person name="Ngan C.Y."/>
            <person name="Daum C."/>
            <person name="Chiniquy J."/>
            <person name="Barry K."/>
            <person name="LaButti K."/>
            <person name="Haridas S."/>
            <person name="Simmons B.A."/>
            <person name="Magnuson J.K."/>
            <person name="Mortensen U.H."/>
            <person name="Larsen T.O."/>
            <person name="Grigoriev I.V."/>
            <person name="Baker S.E."/>
            <person name="Andersen M.R."/>
        </authorList>
    </citation>
    <scope>NUCLEOTIDE SEQUENCE [LARGE SCALE GENOMIC DNA]</scope>
    <source>
        <strain evidence="3">IBT 16806</strain>
    </source>
</reference>
<evidence type="ECO:0000313" key="3">
    <source>
        <dbReference type="Proteomes" id="UP000234474"/>
    </source>
</evidence>
<dbReference type="EMBL" id="MSZS01000003">
    <property type="protein sequence ID" value="PKX95972.1"/>
    <property type="molecule type" value="Genomic_DNA"/>
</dbReference>
<dbReference type="OrthoDB" id="5413269at2759"/>
<proteinExistence type="predicted"/>
<evidence type="ECO:0000256" key="1">
    <source>
        <dbReference type="SAM" id="MobiDB-lite"/>
    </source>
</evidence>
<comment type="caution">
    <text evidence="2">The sequence shown here is derived from an EMBL/GenBank/DDBJ whole genome shotgun (WGS) entry which is preliminary data.</text>
</comment>
<keyword evidence="3" id="KW-1185">Reference proteome</keyword>
<dbReference type="OMA" id="ANFAICG"/>
<dbReference type="STRING" id="1392255.A0A2I1CEC5"/>
<feature type="region of interest" description="Disordered" evidence="1">
    <location>
        <begin position="214"/>
        <end position="234"/>
    </location>
</feature>
<dbReference type="VEuPathDB" id="FungiDB:P174DRAFT_419867"/>
<name>A0A2I1CEC5_ASPN1</name>
<evidence type="ECO:0000313" key="2">
    <source>
        <dbReference type="EMBL" id="PKX95972.1"/>
    </source>
</evidence>
<dbReference type="Proteomes" id="UP000234474">
    <property type="component" value="Unassembled WGS sequence"/>
</dbReference>
<sequence>MTTAEYSITVKNKTGKTKNYLFFNQEPGESSSVGQIYTNVWIRSPGVPSPNGRADFHVKVANFAICGTTPDPVDYGVVVATSDFAPVELTTNAKKGTVPLMNIVNEGPQFIAPYGETDKDNSFGIQVKAFDPDRYPTVYCGFGKLNQKGEVVPVAVWRASPSEKYILTPKVTYYVSTGDYKAGETVDVTQIGAISTVDFTTAKPGQTVATITHKEDGSYSEPEFSFPEKRKPYA</sequence>
<dbReference type="GeneID" id="36532136"/>
<protein>
    <submittedName>
        <fullName evidence="2">Uncharacterized protein</fullName>
    </submittedName>
</protein>